<dbReference type="EMBL" id="SGPM01000210">
    <property type="protein sequence ID" value="THH27991.1"/>
    <property type="molecule type" value="Genomic_DNA"/>
</dbReference>
<comment type="similarity">
    <text evidence="3">Belongs to the PP2C family.</text>
</comment>
<dbReference type="InterPro" id="IPR001932">
    <property type="entry name" value="PPM-type_phosphatase-like_dom"/>
</dbReference>
<reference evidence="8 9" key="1">
    <citation type="submission" date="2019-02" db="EMBL/GenBank/DDBJ databases">
        <title>Genome sequencing of the rare red list fungi Antrodiella citrinella (Flaviporus citrinellus).</title>
        <authorList>
            <person name="Buettner E."/>
            <person name="Kellner H."/>
        </authorList>
    </citation>
    <scope>NUCLEOTIDE SEQUENCE [LARGE SCALE GENOMIC DNA]</scope>
    <source>
        <strain evidence="8 9">DSM 108506</strain>
    </source>
</reference>
<dbReference type="AlphaFoldDB" id="A0A4S4MS86"/>
<dbReference type="Proteomes" id="UP000308730">
    <property type="component" value="Unassembled WGS sequence"/>
</dbReference>
<proteinExistence type="inferred from homology"/>
<dbReference type="OrthoDB" id="10264738at2759"/>
<evidence type="ECO:0000313" key="9">
    <source>
        <dbReference type="Proteomes" id="UP000308730"/>
    </source>
</evidence>
<dbReference type="CDD" id="cd00143">
    <property type="entry name" value="PP2Cc"/>
    <property type="match status" value="1"/>
</dbReference>
<evidence type="ECO:0000259" key="7">
    <source>
        <dbReference type="PROSITE" id="PS51746"/>
    </source>
</evidence>
<dbReference type="GO" id="GO:0004722">
    <property type="term" value="F:protein serine/threonine phosphatase activity"/>
    <property type="evidence" value="ECO:0007669"/>
    <property type="project" value="UniProtKB-EC"/>
</dbReference>
<evidence type="ECO:0000256" key="6">
    <source>
        <dbReference type="SAM" id="MobiDB-lite"/>
    </source>
</evidence>
<comment type="caution">
    <text evidence="8">The sequence shown here is derived from an EMBL/GenBank/DDBJ whole genome shotgun (WGS) entry which is preliminary data.</text>
</comment>
<comment type="cofactor">
    <cofactor evidence="1">
        <name>Mn(2+)</name>
        <dbReference type="ChEBI" id="CHEBI:29035"/>
    </cofactor>
</comment>
<dbReference type="SUPFAM" id="SSF81606">
    <property type="entry name" value="PP2C-like"/>
    <property type="match status" value="1"/>
</dbReference>
<evidence type="ECO:0000256" key="5">
    <source>
        <dbReference type="ARBA" id="ARBA00023211"/>
    </source>
</evidence>
<feature type="region of interest" description="Disordered" evidence="6">
    <location>
        <begin position="340"/>
        <end position="461"/>
    </location>
</feature>
<name>A0A4S4MS86_9APHY</name>
<evidence type="ECO:0000256" key="1">
    <source>
        <dbReference type="ARBA" id="ARBA00001936"/>
    </source>
</evidence>
<keyword evidence="9" id="KW-1185">Reference proteome</keyword>
<feature type="compositionally biased region" description="Basic and acidic residues" evidence="6">
    <location>
        <begin position="450"/>
        <end position="461"/>
    </location>
</feature>
<accession>A0A4S4MS86</accession>
<dbReference type="PANTHER" id="PTHR13832:SF565">
    <property type="entry name" value="AT28366P-RELATED"/>
    <property type="match status" value="1"/>
</dbReference>
<evidence type="ECO:0000256" key="3">
    <source>
        <dbReference type="ARBA" id="ARBA00006702"/>
    </source>
</evidence>
<evidence type="ECO:0000256" key="4">
    <source>
        <dbReference type="ARBA" id="ARBA00013081"/>
    </source>
</evidence>
<organism evidence="8 9">
    <name type="scientific">Antrodiella citrinella</name>
    <dbReference type="NCBI Taxonomy" id="2447956"/>
    <lineage>
        <taxon>Eukaryota</taxon>
        <taxon>Fungi</taxon>
        <taxon>Dikarya</taxon>
        <taxon>Basidiomycota</taxon>
        <taxon>Agaricomycotina</taxon>
        <taxon>Agaricomycetes</taxon>
        <taxon>Polyporales</taxon>
        <taxon>Steccherinaceae</taxon>
        <taxon>Antrodiella</taxon>
    </lineage>
</organism>
<dbReference type="PROSITE" id="PS51746">
    <property type="entry name" value="PPM_2"/>
    <property type="match status" value="1"/>
</dbReference>
<dbReference type="SMART" id="SM00332">
    <property type="entry name" value="PP2Cc"/>
    <property type="match status" value="1"/>
</dbReference>
<protein>
    <recommendedName>
        <fullName evidence="4">protein-serine/threonine phosphatase</fullName>
        <ecNumber evidence="4">3.1.3.16</ecNumber>
    </recommendedName>
</protein>
<feature type="compositionally biased region" description="Acidic residues" evidence="6">
    <location>
        <begin position="367"/>
        <end position="377"/>
    </location>
</feature>
<feature type="domain" description="PPM-type phosphatase" evidence="7">
    <location>
        <begin position="1"/>
        <end position="234"/>
    </location>
</feature>
<sequence length="461" mass="49994">MDTTSGSAVSRYAGENVHKRLLSELTYAQGAYPEALKRAFLGTDEDMRASPEFARDASGCTAVSALVTKDGRLFVANAGDSRSVISCKGEVKALSKDHKPGDDLEKKRVIAAGGALGDFEYKKNKSLPDEEQIITCDPDVSEHLITSEDEFFIVACDGTHAILTIIMSPLTERISGIWDCLSSQQCIDVVRRLVAQGKTLPEICEIVCDLCLAPDTNSGAGIGCDNMTILIVALLHGRTEAEWYQWVKSRVEQNIGYTTPATLPNIYSATRLSNYETRKAMHKKNEEARAQEKAVQEQWLKDHPDSQAPRKTLPGTFERGGIFDDILREMQAAGNIQILSQQEMDDDDDFGNYREDGSDGNILTFSEEAEDGADADADGDHPMADVTSSLKQQVDELVRGDSSAVSETTPVQGEAPPEPVSKPAAKDVPVEQLHSDPGGDAPSSAVRAEGLLDKSDDPTKV</sequence>
<evidence type="ECO:0000256" key="2">
    <source>
        <dbReference type="ARBA" id="ARBA00001946"/>
    </source>
</evidence>
<dbReference type="EC" id="3.1.3.16" evidence="4"/>
<dbReference type="InterPro" id="IPR036457">
    <property type="entry name" value="PPM-type-like_dom_sf"/>
</dbReference>
<comment type="cofactor">
    <cofactor evidence="2">
        <name>Mg(2+)</name>
        <dbReference type="ChEBI" id="CHEBI:18420"/>
    </cofactor>
</comment>
<evidence type="ECO:0000313" key="8">
    <source>
        <dbReference type="EMBL" id="THH27991.1"/>
    </source>
</evidence>
<dbReference type="PANTHER" id="PTHR13832">
    <property type="entry name" value="PROTEIN PHOSPHATASE 2C"/>
    <property type="match status" value="1"/>
</dbReference>
<gene>
    <name evidence="8" type="ORF">EUX98_g6194</name>
</gene>
<dbReference type="Pfam" id="PF00481">
    <property type="entry name" value="PP2C"/>
    <property type="match status" value="2"/>
</dbReference>
<keyword evidence="5" id="KW-0464">Manganese</keyword>
<dbReference type="Gene3D" id="3.60.40.10">
    <property type="entry name" value="PPM-type phosphatase domain"/>
    <property type="match status" value="1"/>
</dbReference>
<dbReference type="InterPro" id="IPR015655">
    <property type="entry name" value="PP2C"/>
</dbReference>